<keyword evidence="3" id="KW-1185">Reference proteome</keyword>
<keyword evidence="1" id="KW-0732">Signal</keyword>
<gene>
    <name evidence="2" type="ORF">DSM104635_00330</name>
</gene>
<dbReference type="RefSeq" id="WP_158764521.1">
    <property type="nucleotide sequence ID" value="NZ_CP047045.1"/>
</dbReference>
<proteinExistence type="predicted"/>
<dbReference type="Proteomes" id="UP000431269">
    <property type="component" value="Chromosome"/>
</dbReference>
<evidence type="ECO:0000256" key="1">
    <source>
        <dbReference type="SAM" id="SignalP"/>
    </source>
</evidence>
<dbReference type="PROSITE" id="PS51257">
    <property type="entry name" value="PROKAR_LIPOPROTEIN"/>
    <property type="match status" value="1"/>
</dbReference>
<dbReference type="AlphaFoldDB" id="A0A6I6MGS2"/>
<dbReference type="EMBL" id="CP047045">
    <property type="protein sequence ID" value="QGZ93519.1"/>
    <property type="molecule type" value="Genomic_DNA"/>
</dbReference>
<protein>
    <recommendedName>
        <fullName evidence="4">DUF4412 domain-containing protein</fullName>
    </recommendedName>
</protein>
<feature type="signal peptide" evidence="1">
    <location>
        <begin position="1"/>
        <end position="15"/>
    </location>
</feature>
<feature type="chain" id="PRO_5026129087" description="DUF4412 domain-containing protein" evidence="1">
    <location>
        <begin position="16"/>
        <end position="227"/>
    </location>
</feature>
<reference evidence="3" key="1">
    <citation type="submission" date="2019-12" db="EMBL/GenBank/DDBJ databases">
        <title>Complete genome of Terracaulis silvestris 0127_4.</title>
        <authorList>
            <person name="Vieira S."/>
            <person name="Riedel T."/>
            <person name="Sproer C."/>
            <person name="Pascual J."/>
            <person name="Boedeker C."/>
            <person name="Overmann J."/>
        </authorList>
    </citation>
    <scope>NUCLEOTIDE SEQUENCE [LARGE SCALE GENOMIC DNA]</scope>
    <source>
        <strain evidence="3">0127_4</strain>
    </source>
</reference>
<evidence type="ECO:0000313" key="2">
    <source>
        <dbReference type="EMBL" id="QGZ93519.1"/>
    </source>
</evidence>
<dbReference type="KEGG" id="tsv:DSM104635_00330"/>
<evidence type="ECO:0008006" key="4">
    <source>
        <dbReference type="Google" id="ProtNLM"/>
    </source>
</evidence>
<organism evidence="2 3">
    <name type="scientific">Terricaulis silvestris</name>
    <dbReference type="NCBI Taxonomy" id="2686094"/>
    <lineage>
        <taxon>Bacteria</taxon>
        <taxon>Pseudomonadati</taxon>
        <taxon>Pseudomonadota</taxon>
        <taxon>Alphaproteobacteria</taxon>
        <taxon>Caulobacterales</taxon>
        <taxon>Caulobacteraceae</taxon>
        <taxon>Terricaulis</taxon>
    </lineage>
</organism>
<sequence length="227" mass="23813">MRISALALISACVLAACNPSAPSGGGLFPNLTDASYRAEATIHGDDGQNLPVVMIRSGNKVRMEMNAGQGAIVVVNNADTQENFVLMTRDGQTYAMQADPAQYDNPIDSWNAEYASTATRTGDCSVAGENGAAWTRDVDGEPHTACVTQDGIILRSTEGERVVWETTSVQRGPQDAALFTIPEGVQTMDLGAMMGQAGAAGANFNAQMCEALRNANAPPERIAQAGC</sequence>
<accession>A0A6I6MGS2</accession>
<evidence type="ECO:0000313" key="3">
    <source>
        <dbReference type="Proteomes" id="UP000431269"/>
    </source>
</evidence>
<name>A0A6I6MGS2_9CAUL</name>